<name>A0ABD6A680_9EURY</name>
<proteinExistence type="predicted"/>
<feature type="domain" description="DUF7993" evidence="1">
    <location>
        <begin position="1"/>
        <end position="122"/>
    </location>
</feature>
<sequence length="124" mass="13347">MTDERVTDGRRIAELLASELVARTDGPLAGLELADVRDADGDAFGEFAYAVERAGERVAEVYVHDDRARVEFRVGLDAFPTAAAERGLRVRPKASRPPRAVVFVEDGASVKRVLPVVADALDAA</sequence>
<dbReference type="Proteomes" id="UP001596547">
    <property type="component" value="Unassembled WGS sequence"/>
</dbReference>
<gene>
    <name evidence="2" type="ORF">ACFQPE_01740</name>
</gene>
<dbReference type="EMBL" id="JBHTBF010000001">
    <property type="protein sequence ID" value="MFC7315519.1"/>
    <property type="molecule type" value="Genomic_DNA"/>
</dbReference>
<dbReference type="Pfam" id="PF25956">
    <property type="entry name" value="DUF7993"/>
    <property type="match status" value="1"/>
</dbReference>
<dbReference type="GeneID" id="79314486"/>
<comment type="caution">
    <text evidence="2">The sequence shown here is derived from an EMBL/GenBank/DDBJ whole genome shotgun (WGS) entry which is preliminary data.</text>
</comment>
<evidence type="ECO:0000313" key="2">
    <source>
        <dbReference type="EMBL" id="MFC7315519.1"/>
    </source>
</evidence>
<evidence type="ECO:0000313" key="3">
    <source>
        <dbReference type="Proteomes" id="UP001596547"/>
    </source>
</evidence>
<dbReference type="InterPro" id="IPR058306">
    <property type="entry name" value="DUF7993"/>
</dbReference>
<organism evidence="2 3">
    <name type="scientific">Halomarina halobia</name>
    <dbReference type="NCBI Taxonomy" id="3033386"/>
    <lineage>
        <taxon>Archaea</taxon>
        <taxon>Methanobacteriati</taxon>
        <taxon>Methanobacteriota</taxon>
        <taxon>Stenosarchaea group</taxon>
        <taxon>Halobacteria</taxon>
        <taxon>Halobacteriales</taxon>
        <taxon>Natronomonadaceae</taxon>
        <taxon>Halomarina</taxon>
    </lineage>
</organism>
<reference evidence="2 3" key="1">
    <citation type="journal article" date="2019" name="Int. J. Syst. Evol. Microbiol.">
        <title>The Global Catalogue of Microorganisms (GCM) 10K type strain sequencing project: providing services to taxonomists for standard genome sequencing and annotation.</title>
        <authorList>
            <consortium name="The Broad Institute Genomics Platform"/>
            <consortium name="The Broad Institute Genome Sequencing Center for Infectious Disease"/>
            <person name="Wu L."/>
            <person name="Ma J."/>
        </authorList>
    </citation>
    <scope>NUCLEOTIDE SEQUENCE [LARGE SCALE GENOMIC DNA]</scope>
    <source>
        <strain evidence="2 3">PSR21</strain>
    </source>
</reference>
<dbReference type="AlphaFoldDB" id="A0ABD6A680"/>
<protein>
    <recommendedName>
        <fullName evidence="1">DUF7993 domain-containing protein</fullName>
    </recommendedName>
</protein>
<accession>A0ABD6A680</accession>
<keyword evidence="3" id="KW-1185">Reference proteome</keyword>
<evidence type="ECO:0000259" key="1">
    <source>
        <dbReference type="Pfam" id="PF25956"/>
    </source>
</evidence>
<dbReference type="RefSeq" id="WP_276304919.1">
    <property type="nucleotide sequence ID" value="NZ_CP119992.1"/>
</dbReference>